<dbReference type="InterPro" id="IPR006311">
    <property type="entry name" value="TAT_signal"/>
</dbReference>
<accession>A0ABN2MV17</accession>
<name>A0ABN2MV17_9MICO</name>
<dbReference type="Gene3D" id="3.40.50.1820">
    <property type="entry name" value="alpha/beta hydrolase"/>
    <property type="match status" value="1"/>
</dbReference>
<evidence type="ECO:0000313" key="2">
    <source>
        <dbReference type="Proteomes" id="UP001501746"/>
    </source>
</evidence>
<dbReference type="EMBL" id="BAAANK010000006">
    <property type="protein sequence ID" value="GAA1838358.1"/>
    <property type="molecule type" value="Genomic_DNA"/>
</dbReference>
<evidence type="ECO:0000313" key="1">
    <source>
        <dbReference type="EMBL" id="GAA1838358.1"/>
    </source>
</evidence>
<dbReference type="SUPFAM" id="SSF53474">
    <property type="entry name" value="alpha/beta-Hydrolases"/>
    <property type="match status" value="1"/>
</dbReference>
<dbReference type="Proteomes" id="UP001501746">
    <property type="component" value="Unassembled WGS sequence"/>
</dbReference>
<gene>
    <name evidence="1" type="ORF">GCM10009750_24940</name>
</gene>
<proteinExistence type="predicted"/>
<comment type="caution">
    <text evidence="1">The sequence shown here is derived from an EMBL/GenBank/DDBJ whole genome shotgun (WGS) entry which is preliminary data.</text>
</comment>
<organism evidence="1 2">
    <name type="scientific">Agromyces salentinus</name>
    <dbReference type="NCBI Taxonomy" id="269421"/>
    <lineage>
        <taxon>Bacteria</taxon>
        <taxon>Bacillati</taxon>
        <taxon>Actinomycetota</taxon>
        <taxon>Actinomycetes</taxon>
        <taxon>Micrococcales</taxon>
        <taxon>Microbacteriaceae</taxon>
        <taxon>Agromyces</taxon>
    </lineage>
</organism>
<protein>
    <recommendedName>
        <fullName evidence="3">Esterase</fullName>
    </recommendedName>
</protein>
<keyword evidence="2" id="KW-1185">Reference proteome</keyword>
<dbReference type="InterPro" id="IPR029058">
    <property type="entry name" value="AB_hydrolase_fold"/>
</dbReference>
<dbReference type="RefSeq" id="WP_157427422.1">
    <property type="nucleotide sequence ID" value="NZ_BAAANK010000006.1"/>
</dbReference>
<dbReference type="PROSITE" id="PS51318">
    <property type="entry name" value="TAT"/>
    <property type="match status" value="1"/>
</dbReference>
<evidence type="ECO:0008006" key="3">
    <source>
        <dbReference type="Google" id="ProtNLM"/>
    </source>
</evidence>
<sequence>MHTEDSTTGHDGVRRRTIIIGAAAGLVTAAASAAAPAIAAPTYSPIPKLPYEVSRLDTQVTSIGKKKYEAIDVVYAGDRLRLFVPHASPPKASVGVLWYYHSNGSDYTSLTNVYKWSAMMAVDAGAVCICANYGGSLWTSQPSLTAQASATKYMSNVWRIAVSFMRANSGGGPLMSYAYGTRMVPAVRGMYLASAAYDMEDLYDRDPVRIPPVYGYNRDLAVATNPARLPQSSWAGTRIRTVVSMSDPLVPPLQHTLALVEKAKPVARETSVEYHDGGHRVPDWTSTDMIQTFRRWLAEG</sequence>
<reference evidence="1 2" key="1">
    <citation type="journal article" date="2019" name="Int. J. Syst. Evol. Microbiol.">
        <title>The Global Catalogue of Microorganisms (GCM) 10K type strain sequencing project: providing services to taxonomists for standard genome sequencing and annotation.</title>
        <authorList>
            <consortium name="The Broad Institute Genomics Platform"/>
            <consortium name="The Broad Institute Genome Sequencing Center for Infectious Disease"/>
            <person name="Wu L."/>
            <person name="Ma J."/>
        </authorList>
    </citation>
    <scope>NUCLEOTIDE SEQUENCE [LARGE SCALE GENOMIC DNA]</scope>
    <source>
        <strain evidence="1 2">JCM 14323</strain>
    </source>
</reference>